<evidence type="ECO:0000256" key="11">
    <source>
        <dbReference type="ARBA" id="ARBA00049558"/>
    </source>
</evidence>
<dbReference type="GO" id="GO:0072527">
    <property type="term" value="P:pyrimidine-containing compound metabolic process"/>
    <property type="evidence" value="ECO:0007669"/>
    <property type="project" value="UniProtKB-ARBA"/>
</dbReference>
<evidence type="ECO:0000256" key="15">
    <source>
        <dbReference type="RuleBase" id="RU364006"/>
    </source>
</evidence>
<feature type="domain" description="CMP/dCMP-type deaminase" evidence="16">
    <location>
        <begin position="2"/>
        <end position="131"/>
    </location>
</feature>
<feature type="binding site" evidence="13">
    <location>
        <begin position="43"/>
        <end position="49"/>
    </location>
    <ligand>
        <name>substrate</name>
    </ligand>
</feature>
<evidence type="ECO:0000259" key="16">
    <source>
        <dbReference type="PROSITE" id="PS51747"/>
    </source>
</evidence>
<dbReference type="SUPFAM" id="SSF53927">
    <property type="entry name" value="Cytidine deaminase-like"/>
    <property type="match status" value="1"/>
</dbReference>
<evidence type="ECO:0000256" key="12">
    <source>
        <dbReference type="PIRSR" id="PIRSR606262-1"/>
    </source>
</evidence>
<evidence type="ECO:0000256" key="7">
    <source>
        <dbReference type="ARBA" id="ARBA00022801"/>
    </source>
</evidence>
<dbReference type="Gene3D" id="3.40.140.10">
    <property type="entry name" value="Cytidine Deaminase, domain 2"/>
    <property type="match status" value="1"/>
</dbReference>
<evidence type="ECO:0000256" key="6">
    <source>
        <dbReference type="ARBA" id="ARBA00022723"/>
    </source>
</evidence>
<dbReference type="GO" id="GO:0055086">
    <property type="term" value="P:nucleobase-containing small molecule metabolic process"/>
    <property type="evidence" value="ECO:0007669"/>
    <property type="project" value="UniProtKB-ARBA"/>
</dbReference>
<feature type="binding site" evidence="14">
    <location>
        <position position="89"/>
    </location>
    <ligand>
        <name>Zn(2+)</name>
        <dbReference type="ChEBI" id="CHEBI:29105"/>
        <note>catalytic</note>
    </ligand>
</feature>
<evidence type="ECO:0000256" key="3">
    <source>
        <dbReference type="ARBA" id="ARBA00006576"/>
    </source>
</evidence>
<dbReference type="PANTHER" id="PTHR11644">
    <property type="entry name" value="CYTIDINE DEAMINASE"/>
    <property type="match status" value="1"/>
</dbReference>
<dbReference type="EC" id="3.5.4.5" evidence="4 15"/>
<accession>A0A4R6BXZ9</accession>
<comment type="catalytic activity">
    <reaction evidence="10 15">
        <text>2'-deoxycytidine + H2O + H(+) = 2'-deoxyuridine + NH4(+)</text>
        <dbReference type="Rhea" id="RHEA:13433"/>
        <dbReference type="ChEBI" id="CHEBI:15377"/>
        <dbReference type="ChEBI" id="CHEBI:15378"/>
        <dbReference type="ChEBI" id="CHEBI:15698"/>
        <dbReference type="ChEBI" id="CHEBI:16450"/>
        <dbReference type="ChEBI" id="CHEBI:28938"/>
        <dbReference type="EC" id="3.5.4.5"/>
    </reaction>
</comment>
<gene>
    <name evidence="17" type="primary">cdd</name>
    <name evidence="17" type="ORF">ERX29_00465</name>
</gene>
<evidence type="ECO:0000256" key="14">
    <source>
        <dbReference type="PIRSR" id="PIRSR606262-3"/>
    </source>
</evidence>
<dbReference type="AlphaFoldDB" id="A0A4R6BXZ9"/>
<feature type="binding site" evidence="14">
    <location>
        <position position="92"/>
    </location>
    <ligand>
        <name>Zn(2+)</name>
        <dbReference type="ChEBI" id="CHEBI:29105"/>
        <note>catalytic</note>
    </ligand>
</feature>
<comment type="caution">
    <text evidence="17">The sequence shown here is derived from an EMBL/GenBank/DDBJ whole genome shotgun (WGS) entry which is preliminary data.</text>
</comment>
<comment type="similarity">
    <text evidence="3 15">Belongs to the cytidine and deoxycytidylate deaminase family.</text>
</comment>
<dbReference type="PANTHER" id="PTHR11644:SF2">
    <property type="entry name" value="CYTIDINE DEAMINASE"/>
    <property type="match status" value="1"/>
</dbReference>
<dbReference type="FunFam" id="3.40.140.10:FF:000060">
    <property type="entry name" value="Cytidine deaminase"/>
    <property type="match status" value="1"/>
</dbReference>
<dbReference type="InterPro" id="IPR002125">
    <property type="entry name" value="CMP_dCMP_dom"/>
</dbReference>
<dbReference type="OrthoDB" id="9795347at2"/>
<evidence type="ECO:0000256" key="5">
    <source>
        <dbReference type="ARBA" id="ARBA00018266"/>
    </source>
</evidence>
<evidence type="ECO:0000256" key="10">
    <source>
        <dbReference type="ARBA" id="ARBA00049252"/>
    </source>
</evidence>
<dbReference type="InterPro" id="IPR016192">
    <property type="entry name" value="APOBEC/CMP_deaminase_Zn-bd"/>
</dbReference>
<dbReference type="RefSeq" id="WP_133442713.1">
    <property type="nucleotide sequence ID" value="NZ_SCWB01000001.1"/>
</dbReference>
<dbReference type="NCBIfam" id="TIGR01354">
    <property type="entry name" value="cyt_deam_tetra"/>
    <property type="match status" value="1"/>
</dbReference>
<evidence type="ECO:0000256" key="4">
    <source>
        <dbReference type="ARBA" id="ARBA00012783"/>
    </source>
</evidence>
<keyword evidence="8 14" id="KW-0862">Zinc</keyword>
<dbReference type="EMBL" id="SCWB01000001">
    <property type="protein sequence ID" value="TDM13110.1"/>
    <property type="molecule type" value="Genomic_DNA"/>
</dbReference>
<comment type="cofactor">
    <cofactor evidence="1 14 15">
        <name>Zn(2+)</name>
        <dbReference type="ChEBI" id="CHEBI:29105"/>
    </cofactor>
</comment>
<evidence type="ECO:0000313" key="17">
    <source>
        <dbReference type="EMBL" id="TDM13110.1"/>
    </source>
</evidence>
<keyword evidence="18" id="KW-1185">Reference proteome</keyword>
<name>A0A4R6BXZ9_9STAP</name>
<comment type="function">
    <text evidence="2 15">This enzyme scavenges exogenous and endogenous cytidine and 2'-deoxycytidine for UMP synthesis.</text>
</comment>
<evidence type="ECO:0000256" key="8">
    <source>
        <dbReference type="ARBA" id="ARBA00022833"/>
    </source>
</evidence>
<keyword evidence="6 14" id="KW-0479">Metal-binding</keyword>
<evidence type="ECO:0000313" key="18">
    <source>
        <dbReference type="Proteomes" id="UP000294802"/>
    </source>
</evidence>
<dbReference type="PROSITE" id="PS00903">
    <property type="entry name" value="CYT_DCMP_DEAMINASES_1"/>
    <property type="match status" value="1"/>
</dbReference>
<evidence type="ECO:0000256" key="9">
    <source>
        <dbReference type="ARBA" id="ARBA00032005"/>
    </source>
</evidence>
<evidence type="ECO:0000256" key="1">
    <source>
        <dbReference type="ARBA" id="ARBA00001947"/>
    </source>
</evidence>
<protein>
    <recommendedName>
        <fullName evidence="5 15">Cytidine deaminase</fullName>
        <ecNumber evidence="4 15">3.5.4.5</ecNumber>
    </recommendedName>
    <alternativeName>
        <fullName evidence="9 15">Cytidine aminohydrolase</fullName>
    </alternativeName>
</protein>
<organism evidence="17 18">
    <name type="scientific">Macrococcus lamae</name>
    <dbReference type="NCBI Taxonomy" id="198484"/>
    <lineage>
        <taxon>Bacteria</taxon>
        <taxon>Bacillati</taxon>
        <taxon>Bacillota</taxon>
        <taxon>Bacilli</taxon>
        <taxon>Bacillales</taxon>
        <taxon>Staphylococcaceae</taxon>
        <taxon>Macrococcus</taxon>
    </lineage>
</organism>
<proteinExistence type="inferred from homology"/>
<dbReference type="CDD" id="cd01283">
    <property type="entry name" value="cytidine_deaminase"/>
    <property type="match status" value="1"/>
</dbReference>
<keyword evidence="7 15" id="KW-0378">Hydrolase</keyword>
<dbReference type="GO" id="GO:0042802">
    <property type="term" value="F:identical protein binding"/>
    <property type="evidence" value="ECO:0007669"/>
    <property type="project" value="UniProtKB-ARBA"/>
</dbReference>
<comment type="catalytic activity">
    <reaction evidence="11 15">
        <text>cytidine + H2O + H(+) = uridine + NH4(+)</text>
        <dbReference type="Rhea" id="RHEA:16069"/>
        <dbReference type="ChEBI" id="CHEBI:15377"/>
        <dbReference type="ChEBI" id="CHEBI:15378"/>
        <dbReference type="ChEBI" id="CHEBI:16704"/>
        <dbReference type="ChEBI" id="CHEBI:17562"/>
        <dbReference type="ChEBI" id="CHEBI:28938"/>
        <dbReference type="EC" id="3.5.4.5"/>
    </reaction>
</comment>
<feature type="active site" description="Proton donor" evidence="12">
    <location>
        <position position="56"/>
    </location>
</feature>
<dbReference type="PROSITE" id="PS51747">
    <property type="entry name" value="CYT_DCMP_DEAMINASES_2"/>
    <property type="match status" value="1"/>
</dbReference>
<dbReference type="NCBIfam" id="NF004064">
    <property type="entry name" value="PRK05578.1"/>
    <property type="match status" value="1"/>
</dbReference>
<dbReference type="Pfam" id="PF00383">
    <property type="entry name" value="dCMP_cyt_deam_1"/>
    <property type="match status" value="1"/>
</dbReference>
<dbReference type="Proteomes" id="UP000294802">
    <property type="component" value="Unassembled WGS sequence"/>
</dbReference>
<evidence type="ECO:0000256" key="2">
    <source>
        <dbReference type="ARBA" id="ARBA00003949"/>
    </source>
</evidence>
<sequence>MEFKQEWLHEVLEARSKAYTPFSKFNVGAYLVTKDGKAFHGCNVENAAYGPTICAERTALVSAIAQGYKPGDFELIVVATGAEQPSSPCGVCRQVMKELCDDDMPVFMTNTAGDVIESTVEQLLPYGFSGKDLTND</sequence>
<feature type="binding site" evidence="14">
    <location>
        <position position="54"/>
    </location>
    <ligand>
        <name>Zn(2+)</name>
        <dbReference type="ChEBI" id="CHEBI:29105"/>
        <note>catalytic</note>
    </ligand>
</feature>
<dbReference type="InterPro" id="IPR006262">
    <property type="entry name" value="Cyt_deam_tetra"/>
</dbReference>
<evidence type="ECO:0000256" key="13">
    <source>
        <dbReference type="PIRSR" id="PIRSR606262-2"/>
    </source>
</evidence>
<dbReference type="InterPro" id="IPR050202">
    <property type="entry name" value="Cyt/Deoxycyt_deaminase"/>
</dbReference>
<reference evidence="17 18" key="1">
    <citation type="submission" date="2019-01" db="EMBL/GenBank/DDBJ databases">
        <title>Draft genome sequences of the type strains of six Macrococcus species.</title>
        <authorList>
            <person name="Mazhar S."/>
            <person name="Altermann E."/>
            <person name="Hill C."/>
            <person name="Mcauliffe O."/>
        </authorList>
    </citation>
    <scope>NUCLEOTIDE SEQUENCE [LARGE SCALE GENOMIC DNA]</scope>
    <source>
        <strain evidence="17 18">CCM4815</strain>
    </source>
</reference>
<dbReference type="GO" id="GO:0005829">
    <property type="term" value="C:cytosol"/>
    <property type="evidence" value="ECO:0007669"/>
    <property type="project" value="TreeGrafter"/>
</dbReference>
<dbReference type="GO" id="GO:0008270">
    <property type="term" value="F:zinc ion binding"/>
    <property type="evidence" value="ECO:0007669"/>
    <property type="project" value="UniProtKB-UniRule"/>
</dbReference>
<dbReference type="GO" id="GO:0004126">
    <property type="term" value="F:cytidine deaminase activity"/>
    <property type="evidence" value="ECO:0007669"/>
    <property type="project" value="UniProtKB-UniRule"/>
</dbReference>
<dbReference type="InterPro" id="IPR016193">
    <property type="entry name" value="Cytidine_deaminase-like"/>
</dbReference>